<accession>A0A6S6U4B8</accession>
<dbReference type="EMBL" id="CACVAP010000102">
    <property type="protein sequence ID" value="CAA6822336.1"/>
    <property type="molecule type" value="Genomic_DNA"/>
</dbReference>
<evidence type="ECO:0008006" key="3">
    <source>
        <dbReference type="Google" id="ProtNLM"/>
    </source>
</evidence>
<evidence type="ECO:0000313" key="2">
    <source>
        <dbReference type="EMBL" id="CAA6822336.1"/>
    </source>
</evidence>
<reference evidence="2" key="1">
    <citation type="submission" date="2020-01" db="EMBL/GenBank/DDBJ databases">
        <authorList>
            <person name="Meier V. D."/>
            <person name="Meier V D."/>
        </authorList>
    </citation>
    <scope>NUCLEOTIDE SEQUENCE</scope>
    <source>
        <strain evidence="2">HLG_WM_MAG_06</strain>
    </source>
</reference>
<protein>
    <recommendedName>
        <fullName evidence="3">DUF4412 domain-containing protein</fullName>
    </recommendedName>
</protein>
<proteinExistence type="predicted"/>
<gene>
    <name evidence="2" type="ORF">HELGO_WM9249</name>
</gene>
<sequence length="407" mass="45945">MRRLKYLNHIVLLTALAISYGGCGDTKKADENNAEKTEKHTTTTKPFIKKYAVENAQIDYKITGSMDLMGSTSKTTGSKKLTFSEYGSHELSEVNKVEDQNIMGNKKILNTHTLDYIKEATLYKVDFNKKNIQRLKVPALAMMMGAGDEDILAKGQKMMENMGGKQVGMDKILGYDCEVWSLMGTKQCLYKGIPLRVETNIMGVKSLLIATKADFDFSIDKNIYKLPKFPIVNALNQTTIEKSKLAEMDAKDKKDAIEEGKRMAELGQTFKEGQKKIEANPNMSKEEQKEMMIEAMSNSKGMQSQLEKQKAMMPKIIELVKFYRDCLEDANSKSDAKSCDTKGQALSKKMGMDEEFDEDDEEDSRAWTEAGRETIVSELNQEIKMIESTLPCIQKAKNMMDLMNCNQ</sequence>
<feature type="compositionally biased region" description="Acidic residues" evidence="1">
    <location>
        <begin position="353"/>
        <end position="363"/>
    </location>
</feature>
<name>A0A6S6U4B8_9BACT</name>
<evidence type="ECO:0000256" key="1">
    <source>
        <dbReference type="SAM" id="MobiDB-lite"/>
    </source>
</evidence>
<organism evidence="2">
    <name type="scientific">uncultured Sulfurovum sp</name>
    <dbReference type="NCBI Taxonomy" id="269237"/>
    <lineage>
        <taxon>Bacteria</taxon>
        <taxon>Pseudomonadati</taxon>
        <taxon>Campylobacterota</taxon>
        <taxon>Epsilonproteobacteria</taxon>
        <taxon>Campylobacterales</taxon>
        <taxon>Sulfurovaceae</taxon>
        <taxon>Sulfurovum</taxon>
        <taxon>environmental samples</taxon>
    </lineage>
</organism>
<feature type="region of interest" description="Disordered" evidence="1">
    <location>
        <begin position="332"/>
        <end position="365"/>
    </location>
</feature>
<dbReference type="AlphaFoldDB" id="A0A6S6U4B8"/>